<dbReference type="AlphaFoldDB" id="A0A8B6X0Z4"/>
<dbReference type="InterPro" id="IPR005883">
    <property type="entry name" value="PilM"/>
</dbReference>
<organism evidence="2 3">
    <name type="scientific">Derxia gummosa DSM 723</name>
    <dbReference type="NCBI Taxonomy" id="1121388"/>
    <lineage>
        <taxon>Bacteria</taxon>
        <taxon>Pseudomonadati</taxon>
        <taxon>Pseudomonadota</taxon>
        <taxon>Betaproteobacteria</taxon>
        <taxon>Burkholderiales</taxon>
        <taxon>Alcaligenaceae</taxon>
        <taxon>Derxia</taxon>
    </lineage>
</organism>
<dbReference type="Proteomes" id="UP000675920">
    <property type="component" value="Unplaced"/>
</dbReference>
<sequence length="360" mass="38940">MAFDLGSLLSPKNPPLIGLDISTTSVKLVELSEVGKNAIRLDRYAIEPLPKGAVVDGNIDNMDAVTEAVRRVWKKSGTRIKNVAMALPSAAVITKRIFLPAGQTDEALELQVESEASQYIPFALDEVSLDFQVLGEAASSPDDVEVLIAASRKEKVEDRVAAAEAAGLKPVVMDIESYASRSVVERVRKLMPNGGENLIVAVFNLGANTTTITVLLNGLSIYEREQAFGGNQLTQDIARAYGLTFDEAEAKKRSLDLAENYARDILQPFIESVAIEVTRALQFFFTSTPYGRVDHIMLGGGCAVIEGLADVVANRSQTPTSIVNPFKGMEFGESVKERELRTDAPSLLTCAGLAMRRFTG</sequence>
<protein>
    <submittedName>
        <fullName evidence="3">Pilus assembly protein PilM</fullName>
    </submittedName>
</protein>
<name>A0A8B6X0Z4_9BURK</name>
<keyword evidence="2" id="KW-1185">Reference proteome</keyword>
<dbReference type="SMART" id="SM00842">
    <property type="entry name" value="FtsA"/>
    <property type="match status" value="1"/>
</dbReference>
<evidence type="ECO:0000313" key="2">
    <source>
        <dbReference type="Proteomes" id="UP000675920"/>
    </source>
</evidence>
<dbReference type="InterPro" id="IPR003494">
    <property type="entry name" value="SHS2_FtsA"/>
</dbReference>
<evidence type="ECO:0000259" key="1">
    <source>
        <dbReference type="SMART" id="SM00842"/>
    </source>
</evidence>
<dbReference type="PANTHER" id="PTHR32432:SF3">
    <property type="entry name" value="ETHANOLAMINE UTILIZATION PROTEIN EUTJ"/>
    <property type="match status" value="1"/>
</dbReference>
<proteinExistence type="predicted"/>
<dbReference type="Gene3D" id="3.30.1490.300">
    <property type="match status" value="1"/>
</dbReference>
<accession>A0A8B6X0Z4</accession>
<evidence type="ECO:0000313" key="3">
    <source>
        <dbReference type="RefSeq" id="WP_028309925.1"/>
    </source>
</evidence>
<dbReference type="OrthoDB" id="9773403at2"/>
<dbReference type="RefSeq" id="WP_028309925.1">
    <property type="nucleotide sequence ID" value="NZ_AXWS01000002.1"/>
</dbReference>
<dbReference type="NCBIfam" id="TIGR01175">
    <property type="entry name" value="pilM"/>
    <property type="match status" value="1"/>
</dbReference>
<dbReference type="GO" id="GO:0051301">
    <property type="term" value="P:cell division"/>
    <property type="evidence" value="ECO:0007669"/>
    <property type="project" value="InterPro"/>
</dbReference>
<dbReference type="InterPro" id="IPR050696">
    <property type="entry name" value="FtsA/MreB"/>
</dbReference>
<dbReference type="PANTHER" id="PTHR32432">
    <property type="entry name" value="CELL DIVISION PROTEIN FTSA-RELATED"/>
    <property type="match status" value="1"/>
</dbReference>
<reference evidence="3" key="1">
    <citation type="submission" date="2025-08" db="UniProtKB">
        <authorList>
            <consortium name="RefSeq"/>
        </authorList>
    </citation>
    <scope>IDENTIFICATION</scope>
</reference>
<dbReference type="Gene3D" id="3.30.420.40">
    <property type="match status" value="2"/>
</dbReference>
<dbReference type="SUPFAM" id="SSF53067">
    <property type="entry name" value="Actin-like ATPase domain"/>
    <property type="match status" value="2"/>
</dbReference>
<feature type="domain" description="SHS2" evidence="1">
    <location>
        <begin position="16"/>
        <end position="184"/>
    </location>
</feature>
<dbReference type="PIRSF" id="PIRSF019169">
    <property type="entry name" value="PilM"/>
    <property type="match status" value="1"/>
</dbReference>
<dbReference type="CDD" id="cd24049">
    <property type="entry name" value="ASKHA_NBD_PilM"/>
    <property type="match status" value="1"/>
</dbReference>
<dbReference type="Pfam" id="PF11104">
    <property type="entry name" value="PilM_2"/>
    <property type="match status" value="1"/>
</dbReference>
<dbReference type="InterPro" id="IPR043129">
    <property type="entry name" value="ATPase_NBD"/>
</dbReference>